<reference evidence="2" key="2">
    <citation type="journal article" date="2015" name="Fish Shellfish Immunol.">
        <title>Early steps in the European eel (Anguilla anguilla)-Vibrio vulnificus interaction in the gills: Role of the RtxA13 toxin.</title>
        <authorList>
            <person name="Callol A."/>
            <person name="Pajuelo D."/>
            <person name="Ebbesson L."/>
            <person name="Teles M."/>
            <person name="MacKenzie S."/>
            <person name="Amaro C."/>
        </authorList>
    </citation>
    <scope>NUCLEOTIDE SEQUENCE</scope>
</reference>
<evidence type="ECO:0000256" key="1">
    <source>
        <dbReference type="SAM" id="MobiDB-lite"/>
    </source>
</evidence>
<sequence>MGESTECNPGVIHLSTGNRYWSDPLFMLPRRHSHGHSHIIIIMFSGCPYVRFPVIPSDVVIPRVAPANTGASCTSATAADRDRFAQSKQPPFH</sequence>
<reference evidence="2" key="1">
    <citation type="submission" date="2014-11" db="EMBL/GenBank/DDBJ databases">
        <authorList>
            <person name="Amaro Gonzalez C."/>
        </authorList>
    </citation>
    <scope>NUCLEOTIDE SEQUENCE</scope>
</reference>
<feature type="region of interest" description="Disordered" evidence="1">
    <location>
        <begin position="69"/>
        <end position="93"/>
    </location>
</feature>
<name>A0A0E9UKE0_ANGAN</name>
<evidence type="ECO:0000313" key="2">
    <source>
        <dbReference type="EMBL" id="JAH66206.1"/>
    </source>
</evidence>
<dbReference type="EMBL" id="GBXM01042371">
    <property type="protein sequence ID" value="JAH66206.1"/>
    <property type="molecule type" value="Transcribed_RNA"/>
</dbReference>
<proteinExistence type="predicted"/>
<accession>A0A0E9UKE0</accession>
<organism evidence="2">
    <name type="scientific">Anguilla anguilla</name>
    <name type="common">European freshwater eel</name>
    <name type="synonym">Muraena anguilla</name>
    <dbReference type="NCBI Taxonomy" id="7936"/>
    <lineage>
        <taxon>Eukaryota</taxon>
        <taxon>Metazoa</taxon>
        <taxon>Chordata</taxon>
        <taxon>Craniata</taxon>
        <taxon>Vertebrata</taxon>
        <taxon>Euteleostomi</taxon>
        <taxon>Actinopterygii</taxon>
        <taxon>Neopterygii</taxon>
        <taxon>Teleostei</taxon>
        <taxon>Anguilliformes</taxon>
        <taxon>Anguillidae</taxon>
        <taxon>Anguilla</taxon>
    </lineage>
</organism>
<protein>
    <submittedName>
        <fullName evidence="2">Uncharacterized protein</fullName>
    </submittedName>
</protein>
<dbReference type="AlphaFoldDB" id="A0A0E9UKE0"/>